<dbReference type="Pfam" id="PF00308">
    <property type="entry name" value="Bac_DnaA"/>
    <property type="match status" value="1"/>
</dbReference>
<keyword evidence="4" id="KW-1185">Reference proteome</keyword>
<dbReference type="PANTHER" id="PTHR30050">
    <property type="entry name" value="CHROMOSOMAL REPLICATION INITIATOR PROTEIN DNAA"/>
    <property type="match status" value="1"/>
</dbReference>
<dbReference type="Proteomes" id="UP000192708">
    <property type="component" value="Unassembled WGS sequence"/>
</dbReference>
<dbReference type="Pfam" id="PF22688">
    <property type="entry name" value="Hda_lid"/>
    <property type="match status" value="1"/>
</dbReference>
<dbReference type="OrthoDB" id="9784878at2"/>
<accession>A0A1W1YHS2</accession>
<proteinExistence type="predicted"/>
<protein>
    <submittedName>
        <fullName evidence="3">Regulatory inactivation of DnaA Hda protein</fullName>
    </submittedName>
</protein>
<dbReference type="RefSeq" id="WP_084282793.1">
    <property type="nucleotide sequence ID" value="NZ_FWXJ01000003.1"/>
</dbReference>
<name>A0A1W1YHS2_9BURK</name>
<evidence type="ECO:0000259" key="1">
    <source>
        <dbReference type="Pfam" id="PF00308"/>
    </source>
</evidence>
<dbReference type="InterPro" id="IPR013317">
    <property type="entry name" value="DnaA_dom"/>
</dbReference>
<dbReference type="PANTHER" id="PTHR30050:SF5">
    <property type="entry name" value="DNAA REGULATORY INACTIVATOR HDA"/>
    <property type="match status" value="1"/>
</dbReference>
<organism evidence="3 4">
    <name type="scientific">Polynucleobacter kasalickyi</name>
    <dbReference type="NCBI Taxonomy" id="1938817"/>
    <lineage>
        <taxon>Bacteria</taxon>
        <taxon>Pseudomonadati</taxon>
        <taxon>Pseudomonadota</taxon>
        <taxon>Betaproteobacteria</taxon>
        <taxon>Burkholderiales</taxon>
        <taxon>Burkholderiaceae</taxon>
        <taxon>Polynucleobacter</taxon>
    </lineage>
</organism>
<reference evidence="3 4" key="1">
    <citation type="submission" date="2017-04" db="EMBL/GenBank/DDBJ databases">
        <authorList>
            <person name="Afonso C.L."/>
            <person name="Miller P.J."/>
            <person name="Scott M.A."/>
            <person name="Spackman E."/>
            <person name="Goraichik I."/>
            <person name="Dimitrov K.M."/>
            <person name="Suarez D.L."/>
            <person name="Swayne D.E."/>
        </authorList>
    </citation>
    <scope>NUCLEOTIDE SEQUENCE [LARGE SCALE GENOMIC DNA]</scope>
    <source>
        <strain evidence="3 4">VK13</strain>
    </source>
</reference>
<dbReference type="AlphaFoldDB" id="A0A1W1YHS2"/>
<dbReference type="GO" id="GO:0005886">
    <property type="term" value="C:plasma membrane"/>
    <property type="evidence" value="ECO:0007669"/>
    <property type="project" value="TreeGrafter"/>
</dbReference>
<dbReference type="InterPro" id="IPR027417">
    <property type="entry name" value="P-loop_NTPase"/>
</dbReference>
<dbReference type="SUPFAM" id="SSF52540">
    <property type="entry name" value="P-loop containing nucleoside triphosphate hydrolases"/>
    <property type="match status" value="1"/>
</dbReference>
<dbReference type="GO" id="GO:0006270">
    <property type="term" value="P:DNA replication initiation"/>
    <property type="evidence" value="ECO:0007669"/>
    <property type="project" value="TreeGrafter"/>
</dbReference>
<feature type="domain" description="Chromosomal replication initiator protein DnaA ATPAse" evidence="1">
    <location>
        <begin position="43"/>
        <end position="168"/>
    </location>
</feature>
<evidence type="ECO:0000313" key="4">
    <source>
        <dbReference type="Proteomes" id="UP000192708"/>
    </source>
</evidence>
<dbReference type="STRING" id="1938817.SAMN06296008_10368"/>
<evidence type="ECO:0000313" key="3">
    <source>
        <dbReference type="EMBL" id="SMC35693.1"/>
    </source>
</evidence>
<sequence length="243" mass="27750">MNSPQFTLDILTSPEPSLDNFIFPASDNSLQVSIFEVFSQIQGMYLAQQTTRFDFNLIYVWGPPGSGKSHLLIAMQKFYEKLQLPHLYLSTQHQNWQFADIQTGPDCLAYLIDDVDNLSISEENQLFKLLIDQKNSPEKLIFVSGSKSSHHLNMRDDISSRLASGLNFELSFLTDDEKIVALEELIKARGLNISSDIPHWLLNHFYRDLPSLISIIEAVDHYSLQTKRAITLPLLKELLHLTV</sequence>
<dbReference type="Gene3D" id="3.40.50.300">
    <property type="entry name" value="P-loop containing nucleotide triphosphate hydrolases"/>
    <property type="match status" value="1"/>
</dbReference>
<dbReference type="Gene3D" id="1.10.8.60">
    <property type="match status" value="1"/>
</dbReference>
<dbReference type="GO" id="GO:0003688">
    <property type="term" value="F:DNA replication origin binding"/>
    <property type="evidence" value="ECO:0007669"/>
    <property type="project" value="TreeGrafter"/>
</dbReference>
<dbReference type="EMBL" id="FWXJ01000003">
    <property type="protein sequence ID" value="SMC35693.1"/>
    <property type="molecule type" value="Genomic_DNA"/>
</dbReference>
<evidence type="ECO:0000259" key="2">
    <source>
        <dbReference type="Pfam" id="PF22688"/>
    </source>
</evidence>
<dbReference type="InterPro" id="IPR055199">
    <property type="entry name" value="Hda_lid"/>
</dbReference>
<gene>
    <name evidence="3" type="ORF">SAMN06296008_10368</name>
</gene>
<feature type="domain" description="Hda lid" evidence="2">
    <location>
        <begin position="175"/>
        <end position="239"/>
    </location>
</feature>